<evidence type="ECO:0000313" key="2">
    <source>
        <dbReference type="Proteomes" id="UP000095544"/>
    </source>
</evidence>
<protein>
    <submittedName>
        <fullName evidence="1">Uncharacterized protein</fullName>
    </submittedName>
</protein>
<organism evidence="1 2">
    <name type="scientific">Faecalicatena contorta</name>
    <dbReference type="NCBI Taxonomy" id="39482"/>
    <lineage>
        <taxon>Bacteria</taxon>
        <taxon>Bacillati</taxon>
        <taxon>Bacillota</taxon>
        <taxon>Clostridia</taxon>
        <taxon>Lachnospirales</taxon>
        <taxon>Lachnospiraceae</taxon>
        <taxon>Faecalicatena</taxon>
    </lineage>
</organism>
<proteinExistence type="predicted"/>
<dbReference type="AlphaFoldDB" id="A0A174IXB2"/>
<dbReference type="EMBL" id="CYZU01000041">
    <property type="protein sequence ID" value="CUO89500.1"/>
    <property type="molecule type" value="Genomic_DNA"/>
</dbReference>
<accession>A0A174IXB2</accession>
<dbReference type="Proteomes" id="UP000095544">
    <property type="component" value="Unassembled WGS sequence"/>
</dbReference>
<reference evidence="1 2" key="1">
    <citation type="submission" date="2015-09" db="EMBL/GenBank/DDBJ databases">
        <authorList>
            <consortium name="Pathogen Informatics"/>
        </authorList>
    </citation>
    <scope>NUCLEOTIDE SEQUENCE [LARGE SCALE GENOMIC DNA]</scope>
    <source>
        <strain evidence="1 2">2789STDY5834876</strain>
    </source>
</reference>
<gene>
    <name evidence="1" type="ORF">ERS852491_03647</name>
</gene>
<sequence>MAKMLKDYFPIIQTRKEVLGEIGCLAFVSGI</sequence>
<name>A0A174IXB2_9FIRM</name>
<evidence type="ECO:0000313" key="1">
    <source>
        <dbReference type="EMBL" id="CUO89500.1"/>
    </source>
</evidence>